<dbReference type="GO" id="GO:0000160">
    <property type="term" value="P:phosphorelay signal transduction system"/>
    <property type="evidence" value="ECO:0007669"/>
    <property type="project" value="InterPro"/>
</dbReference>
<sequence>ILIIDDNPADRNIIQNYINETDETTKIITEECSNLTEALSKLEKNKYDIIILDLGLPESKGIETIKIVIEHLKNIRKDIPIIILTGFEDYTLGKKAFKLGIKDYLIKGETEPKELQRAISFATYDCNLPSRKTIT</sequence>
<dbReference type="SUPFAM" id="SSF52172">
    <property type="entry name" value="CheY-like"/>
    <property type="match status" value="1"/>
</dbReference>
<dbReference type="PANTHER" id="PTHR44591:SF3">
    <property type="entry name" value="RESPONSE REGULATORY DOMAIN-CONTAINING PROTEIN"/>
    <property type="match status" value="1"/>
</dbReference>
<reference evidence="3" key="1">
    <citation type="journal article" date="2015" name="Nature">
        <title>Complex archaea that bridge the gap between prokaryotes and eukaryotes.</title>
        <authorList>
            <person name="Spang A."/>
            <person name="Saw J.H."/>
            <person name="Jorgensen S.L."/>
            <person name="Zaremba-Niedzwiedzka K."/>
            <person name="Martijn J."/>
            <person name="Lind A.E."/>
            <person name="van Eijk R."/>
            <person name="Schleper C."/>
            <person name="Guy L."/>
            <person name="Ettema T.J."/>
        </authorList>
    </citation>
    <scope>NUCLEOTIDE SEQUENCE</scope>
</reference>
<keyword evidence="1" id="KW-0597">Phosphoprotein</keyword>
<dbReference type="SMART" id="SM00448">
    <property type="entry name" value="REC"/>
    <property type="match status" value="1"/>
</dbReference>
<proteinExistence type="predicted"/>
<feature type="domain" description="Response regulatory" evidence="2">
    <location>
        <begin position="1"/>
        <end position="122"/>
    </location>
</feature>
<dbReference type="InterPro" id="IPR001789">
    <property type="entry name" value="Sig_transdc_resp-reg_receiver"/>
</dbReference>
<dbReference type="AlphaFoldDB" id="A0A0F9HI18"/>
<dbReference type="CDD" id="cd00156">
    <property type="entry name" value="REC"/>
    <property type="match status" value="1"/>
</dbReference>
<dbReference type="PANTHER" id="PTHR44591">
    <property type="entry name" value="STRESS RESPONSE REGULATOR PROTEIN 1"/>
    <property type="match status" value="1"/>
</dbReference>
<protein>
    <recommendedName>
        <fullName evidence="2">Response regulatory domain-containing protein</fullName>
    </recommendedName>
</protein>
<dbReference type="InterPro" id="IPR011006">
    <property type="entry name" value="CheY-like_superfamily"/>
</dbReference>
<feature type="non-terminal residue" evidence="3">
    <location>
        <position position="1"/>
    </location>
</feature>
<dbReference type="PROSITE" id="PS50110">
    <property type="entry name" value="RESPONSE_REGULATORY"/>
    <property type="match status" value="1"/>
</dbReference>
<dbReference type="InterPro" id="IPR050595">
    <property type="entry name" value="Bact_response_regulator"/>
</dbReference>
<evidence type="ECO:0000313" key="3">
    <source>
        <dbReference type="EMBL" id="KKM15056.1"/>
    </source>
</evidence>
<organism evidence="3">
    <name type="scientific">marine sediment metagenome</name>
    <dbReference type="NCBI Taxonomy" id="412755"/>
    <lineage>
        <taxon>unclassified sequences</taxon>
        <taxon>metagenomes</taxon>
        <taxon>ecological metagenomes</taxon>
    </lineage>
</organism>
<accession>A0A0F9HI18</accession>
<evidence type="ECO:0000256" key="1">
    <source>
        <dbReference type="ARBA" id="ARBA00022553"/>
    </source>
</evidence>
<dbReference type="EMBL" id="LAZR01015000">
    <property type="protein sequence ID" value="KKM15056.1"/>
    <property type="molecule type" value="Genomic_DNA"/>
</dbReference>
<dbReference type="Gene3D" id="3.40.50.2300">
    <property type="match status" value="1"/>
</dbReference>
<name>A0A0F9HI18_9ZZZZ</name>
<evidence type="ECO:0000259" key="2">
    <source>
        <dbReference type="PROSITE" id="PS50110"/>
    </source>
</evidence>
<comment type="caution">
    <text evidence="3">The sequence shown here is derived from an EMBL/GenBank/DDBJ whole genome shotgun (WGS) entry which is preliminary data.</text>
</comment>
<gene>
    <name evidence="3" type="ORF">LCGC14_1699870</name>
</gene>
<dbReference type="Pfam" id="PF00072">
    <property type="entry name" value="Response_reg"/>
    <property type="match status" value="1"/>
</dbReference>